<dbReference type="SUPFAM" id="SSF63817">
    <property type="entry name" value="Sortase"/>
    <property type="match status" value="1"/>
</dbReference>
<evidence type="ECO:0000256" key="2">
    <source>
        <dbReference type="SAM" id="Phobius"/>
    </source>
</evidence>
<protein>
    <recommendedName>
        <fullName evidence="5">Sortase A</fullName>
    </recommendedName>
</protein>
<dbReference type="CDD" id="cd05828">
    <property type="entry name" value="Sortase_D_1"/>
    <property type="match status" value="1"/>
</dbReference>
<dbReference type="EMBL" id="CP053069">
    <property type="protein sequence ID" value="QJR12140.1"/>
    <property type="molecule type" value="Genomic_DNA"/>
</dbReference>
<dbReference type="NCBIfam" id="TIGR01076">
    <property type="entry name" value="sortase_fam"/>
    <property type="match status" value="1"/>
</dbReference>
<sequence>MITSSFGIVGRTHSHDEDVERDLAAHQRKPRLQWAWWIVALLLTFALYQLSSAGYIYAKATVAQHLIARSWEKAKSEGRVERPWPWADTRAVARLTVPSKGVDLYVLDGTSGRSLAFGPGHVNGTAAPGAEGNTVILAHRDTHFAFLKDLGDNDEIDIETARGKVARYRVREVTIVDKGATRVLDAADSSQLTLITCYPFDAVQSGTSQRYVVIAERVA</sequence>
<dbReference type="GO" id="GO:0016787">
    <property type="term" value="F:hydrolase activity"/>
    <property type="evidence" value="ECO:0007669"/>
    <property type="project" value="UniProtKB-KW"/>
</dbReference>
<proteinExistence type="predicted"/>
<feature type="transmembrane region" description="Helical" evidence="2">
    <location>
        <begin position="34"/>
        <end position="58"/>
    </location>
</feature>
<dbReference type="AlphaFoldDB" id="A0A6M4GXX8"/>
<dbReference type="RefSeq" id="WP_171094074.1">
    <property type="nucleotide sequence ID" value="NZ_CP053069.1"/>
</dbReference>
<organism evidence="3 4">
    <name type="scientific">Usitatibacter rugosus</name>
    <dbReference type="NCBI Taxonomy" id="2732067"/>
    <lineage>
        <taxon>Bacteria</taxon>
        <taxon>Pseudomonadati</taxon>
        <taxon>Pseudomonadota</taxon>
        <taxon>Betaproteobacteria</taxon>
        <taxon>Nitrosomonadales</taxon>
        <taxon>Usitatibacteraceae</taxon>
        <taxon>Usitatibacter</taxon>
    </lineage>
</organism>
<dbReference type="Pfam" id="PF04203">
    <property type="entry name" value="Sortase"/>
    <property type="match status" value="1"/>
</dbReference>
<gene>
    <name evidence="3" type="ORF">DSM104443_03224</name>
</gene>
<reference evidence="3 4" key="1">
    <citation type="submission" date="2020-04" db="EMBL/GenBank/DDBJ databases">
        <title>Usitatibacter rugosus gen. nov., sp. nov. and Usitatibacter palustris sp. nov., novel members of Usitatibacteraceae fam. nov. within the order Nitrosomonadales isolated from soil.</title>
        <authorList>
            <person name="Huber K.J."/>
            <person name="Neumann-Schaal M."/>
            <person name="Geppert A."/>
            <person name="Luckner M."/>
            <person name="Wanner G."/>
            <person name="Overmann J."/>
        </authorList>
    </citation>
    <scope>NUCLEOTIDE SEQUENCE [LARGE SCALE GENOMIC DNA]</scope>
    <source>
        <strain evidence="3 4">0125_3</strain>
    </source>
</reference>
<evidence type="ECO:0000313" key="3">
    <source>
        <dbReference type="EMBL" id="QJR12140.1"/>
    </source>
</evidence>
<name>A0A6M4GXX8_9PROT</name>
<evidence type="ECO:0000256" key="1">
    <source>
        <dbReference type="ARBA" id="ARBA00022801"/>
    </source>
</evidence>
<dbReference type="InterPro" id="IPR041999">
    <property type="entry name" value="Sortase_D_1"/>
</dbReference>
<dbReference type="Gene3D" id="2.40.260.10">
    <property type="entry name" value="Sortase"/>
    <property type="match status" value="1"/>
</dbReference>
<keyword evidence="2" id="KW-1133">Transmembrane helix</keyword>
<keyword evidence="1" id="KW-0378">Hydrolase</keyword>
<accession>A0A6M4GXX8</accession>
<dbReference type="KEGG" id="uru:DSM104443_03224"/>
<keyword evidence="4" id="KW-1185">Reference proteome</keyword>
<keyword evidence="2" id="KW-0812">Transmembrane</keyword>
<dbReference type="InterPro" id="IPR022445">
    <property type="entry name" value="Sortase_proteobact_type"/>
</dbReference>
<dbReference type="NCBIfam" id="TIGR03784">
    <property type="entry name" value="marine_sortase"/>
    <property type="match status" value="1"/>
</dbReference>
<keyword evidence="2" id="KW-0472">Membrane</keyword>
<evidence type="ECO:0008006" key="5">
    <source>
        <dbReference type="Google" id="ProtNLM"/>
    </source>
</evidence>
<evidence type="ECO:0000313" key="4">
    <source>
        <dbReference type="Proteomes" id="UP000501534"/>
    </source>
</evidence>
<dbReference type="InterPro" id="IPR023365">
    <property type="entry name" value="Sortase_dom-sf"/>
</dbReference>
<dbReference type="Proteomes" id="UP000501534">
    <property type="component" value="Chromosome"/>
</dbReference>
<dbReference type="InterPro" id="IPR005754">
    <property type="entry name" value="Sortase"/>
</dbReference>